<dbReference type="Proteomes" id="UP000324800">
    <property type="component" value="Unassembled WGS sequence"/>
</dbReference>
<feature type="non-terminal residue" evidence="1">
    <location>
        <position position="29"/>
    </location>
</feature>
<sequence>MMSSNWQTWFLASTLVNQREIEITRTSKI</sequence>
<dbReference type="AlphaFoldDB" id="A0A5J4V3B8"/>
<proteinExistence type="predicted"/>
<evidence type="ECO:0000313" key="1">
    <source>
        <dbReference type="EMBL" id="KAA6376963.1"/>
    </source>
</evidence>
<dbReference type="EMBL" id="SNRW01010150">
    <property type="protein sequence ID" value="KAA6376963.1"/>
    <property type="molecule type" value="Genomic_DNA"/>
</dbReference>
<accession>A0A5J4V3B8</accession>
<comment type="caution">
    <text evidence="1">The sequence shown here is derived from an EMBL/GenBank/DDBJ whole genome shotgun (WGS) entry which is preliminary data.</text>
</comment>
<gene>
    <name evidence="1" type="ORF">EZS28_027509</name>
</gene>
<evidence type="ECO:0000313" key="2">
    <source>
        <dbReference type="Proteomes" id="UP000324800"/>
    </source>
</evidence>
<organism evidence="1 2">
    <name type="scientific">Streblomastix strix</name>
    <dbReference type="NCBI Taxonomy" id="222440"/>
    <lineage>
        <taxon>Eukaryota</taxon>
        <taxon>Metamonada</taxon>
        <taxon>Preaxostyla</taxon>
        <taxon>Oxymonadida</taxon>
        <taxon>Streblomastigidae</taxon>
        <taxon>Streblomastix</taxon>
    </lineage>
</organism>
<name>A0A5J4V3B8_9EUKA</name>
<reference evidence="1 2" key="1">
    <citation type="submission" date="2019-03" db="EMBL/GenBank/DDBJ databases">
        <title>Single cell metagenomics reveals metabolic interactions within the superorganism composed of flagellate Streblomastix strix and complex community of Bacteroidetes bacteria on its surface.</title>
        <authorList>
            <person name="Treitli S.C."/>
            <person name="Kolisko M."/>
            <person name="Husnik F."/>
            <person name="Keeling P."/>
            <person name="Hampl V."/>
        </authorList>
    </citation>
    <scope>NUCLEOTIDE SEQUENCE [LARGE SCALE GENOMIC DNA]</scope>
    <source>
        <strain evidence="1">ST1C</strain>
    </source>
</reference>
<protein>
    <submittedName>
        <fullName evidence="1">Uncharacterized protein</fullName>
    </submittedName>
</protein>